<sequence length="290" mass="32715">MEFISTTATAVQKLKRLAKARRRASGTSLGVALDAVAKEHGYAHWKHVTLCLEQTARLNSSNRLPESLKDVLNQAAKDNPASPSSLRAFTQGFTFALDVKDAEQLSSTSEYVECEDGWYLAAKDIWQELVHCHDDETGITLFETQSPEDLVTTMLDDLQNYRFFRYLGERVPASIEEAYKQIRQVSFFPPTHIWLGGQFIDLAKIPEIRIDGQVVLSTMAGSTARLSDNGLQRFEKLSQLMTAEERALFDTMTTQEQNFWLLQLEKATPLGQSKYTPVHSSVESSWQSDK</sequence>
<reference evidence="2" key="2">
    <citation type="submission" date="2021-10" db="EMBL/GenBank/DDBJ databases">
        <title>Complete genome sequences of five Ralstonia solancearum strains isolated from sunflower.</title>
        <authorList>
            <person name="She X."/>
            <person name="He Z."/>
        </authorList>
    </citation>
    <scope>NUCLEOTIDE SEQUENCE</scope>
    <source>
        <strain evidence="2">RS638</strain>
    </source>
</reference>
<evidence type="ECO:0000313" key="2">
    <source>
        <dbReference type="EMBL" id="UZF16483.1"/>
    </source>
</evidence>
<dbReference type="AlphaFoldDB" id="A0A0S4WR09"/>
<proteinExistence type="predicted"/>
<dbReference type="EMBL" id="CP085043">
    <property type="protein sequence ID" value="UZF16483.1"/>
    <property type="molecule type" value="Genomic_DNA"/>
</dbReference>
<evidence type="ECO:0000313" key="1">
    <source>
        <dbReference type="EMBL" id="CUV53944.1"/>
    </source>
</evidence>
<name>A0A0S4WR09_RALSL</name>
<organism evidence="1">
    <name type="scientific">Ralstonia solanacearum</name>
    <name type="common">Pseudomonas solanacearum</name>
    <dbReference type="NCBI Taxonomy" id="305"/>
    <lineage>
        <taxon>Bacteria</taxon>
        <taxon>Pseudomonadati</taxon>
        <taxon>Pseudomonadota</taxon>
        <taxon>Betaproteobacteria</taxon>
        <taxon>Burkholderiales</taxon>
        <taxon>Burkholderiaceae</taxon>
        <taxon>Ralstonia</taxon>
        <taxon>Ralstonia solanacearum species complex</taxon>
    </lineage>
</organism>
<gene>
    <name evidence="2" type="ORF">LH706_08660</name>
    <name evidence="1" type="ORF">RUN215_v1_190063</name>
</gene>
<protein>
    <submittedName>
        <fullName evidence="1">Hypothethical protein</fullName>
    </submittedName>
</protein>
<dbReference type="EMBL" id="LN899820">
    <property type="protein sequence ID" value="CUV53944.1"/>
    <property type="molecule type" value="Genomic_DNA"/>
</dbReference>
<reference evidence="1" key="1">
    <citation type="submission" date="2015-10" db="EMBL/GenBank/DDBJ databases">
        <authorList>
            <person name="Gilbert D.G."/>
        </authorList>
    </citation>
    <scope>NUCLEOTIDE SEQUENCE</scope>
    <source>
        <strain evidence="1">Phyl III-seqv23</strain>
    </source>
</reference>
<accession>A0A0S4WR09</accession>